<sequence>MAVPAMLMGAIAASTAFHASLSPIISMPVRLILTLLLPLALLLLLLLLLIIIIIITIVFILFFFPLHVSYF</sequence>
<organism evidence="2 3">
    <name type="scientific">Dibothriocephalus latus</name>
    <name type="common">Fish tapeworm</name>
    <name type="synonym">Diphyllobothrium latum</name>
    <dbReference type="NCBI Taxonomy" id="60516"/>
    <lineage>
        <taxon>Eukaryota</taxon>
        <taxon>Metazoa</taxon>
        <taxon>Spiralia</taxon>
        <taxon>Lophotrochozoa</taxon>
        <taxon>Platyhelminthes</taxon>
        <taxon>Cestoda</taxon>
        <taxon>Eucestoda</taxon>
        <taxon>Diphyllobothriidea</taxon>
        <taxon>Diphyllobothriidae</taxon>
        <taxon>Dibothriocephalus</taxon>
    </lineage>
</organism>
<name>A0A3P7N2M0_DIBLA</name>
<reference evidence="2 3" key="1">
    <citation type="submission" date="2018-11" db="EMBL/GenBank/DDBJ databases">
        <authorList>
            <consortium name="Pathogen Informatics"/>
        </authorList>
    </citation>
    <scope>NUCLEOTIDE SEQUENCE [LARGE SCALE GENOMIC DNA]</scope>
</reference>
<dbReference type="AlphaFoldDB" id="A0A3P7N2M0"/>
<evidence type="ECO:0000313" key="2">
    <source>
        <dbReference type="EMBL" id="VDN36565.1"/>
    </source>
</evidence>
<gene>
    <name evidence="2" type="ORF">DILT_LOCUS17065</name>
</gene>
<accession>A0A3P7N2M0</accession>
<keyword evidence="1" id="KW-0472">Membrane</keyword>
<dbReference type="Proteomes" id="UP000281553">
    <property type="component" value="Unassembled WGS sequence"/>
</dbReference>
<protein>
    <submittedName>
        <fullName evidence="2">Uncharacterized protein</fullName>
    </submittedName>
</protein>
<evidence type="ECO:0000256" key="1">
    <source>
        <dbReference type="SAM" id="Phobius"/>
    </source>
</evidence>
<keyword evidence="1" id="KW-0812">Transmembrane</keyword>
<feature type="transmembrane region" description="Helical" evidence="1">
    <location>
        <begin position="36"/>
        <end position="64"/>
    </location>
</feature>
<proteinExistence type="predicted"/>
<evidence type="ECO:0000313" key="3">
    <source>
        <dbReference type="Proteomes" id="UP000281553"/>
    </source>
</evidence>
<dbReference type="EMBL" id="UYRU01089101">
    <property type="protein sequence ID" value="VDN36565.1"/>
    <property type="molecule type" value="Genomic_DNA"/>
</dbReference>
<keyword evidence="1" id="KW-1133">Transmembrane helix</keyword>
<keyword evidence="3" id="KW-1185">Reference proteome</keyword>